<gene>
    <name evidence="2" type="ORF">GCM10009760_03880</name>
</gene>
<comment type="caution">
    <text evidence="2">The sequence shown here is derived from an EMBL/GenBank/DDBJ whole genome shotgun (WGS) entry which is preliminary data.</text>
</comment>
<sequence length="294" mass="32361">MPAGGRPTVRSRRLGAALRKHRQAAGMDQAAAAEKLMGSVAKVSRMETGKVTSRPIEVRLLLDLYEVSDPEERERLESLAREGNRRGWWLDHGGSVSANYASYIELESDATHIVAWQLALIPGLLQTPAFAMAVLDANPAVVPAENRDEFIKVRAARQRRIEDGEVRLTAIVWEPAVTAPMSSPDVHREQLDHLLKASKLPNVTIQILPLSAGNVARVVGPFTGMSFGQHSTLEAVSFEGYTNLVVVEAAEELGWYVHALENLRSAAWTPEQTSAFLRKTLRELSQDHGKEESS</sequence>
<evidence type="ECO:0000259" key="1">
    <source>
        <dbReference type="PROSITE" id="PS50943"/>
    </source>
</evidence>
<dbReference type="SUPFAM" id="SSF47413">
    <property type="entry name" value="lambda repressor-like DNA-binding domains"/>
    <property type="match status" value="1"/>
</dbReference>
<name>A0ABP5KE27_9ACTN</name>
<dbReference type="Gene3D" id="1.10.260.40">
    <property type="entry name" value="lambda repressor-like DNA-binding domains"/>
    <property type="match status" value="1"/>
</dbReference>
<dbReference type="SMART" id="SM00530">
    <property type="entry name" value="HTH_XRE"/>
    <property type="match status" value="1"/>
</dbReference>
<reference evidence="3" key="1">
    <citation type="journal article" date="2019" name="Int. J. Syst. Evol. Microbiol.">
        <title>The Global Catalogue of Microorganisms (GCM) 10K type strain sequencing project: providing services to taxonomists for standard genome sequencing and annotation.</title>
        <authorList>
            <consortium name="The Broad Institute Genomics Platform"/>
            <consortium name="The Broad Institute Genome Sequencing Center for Infectious Disease"/>
            <person name="Wu L."/>
            <person name="Ma J."/>
        </authorList>
    </citation>
    <scope>NUCLEOTIDE SEQUENCE [LARGE SCALE GENOMIC DNA]</scope>
    <source>
        <strain evidence="3">JCM 14560</strain>
    </source>
</reference>
<dbReference type="PROSITE" id="PS50943">
    <property type="entry name" value="HTH_CROC1"/>
    <property type="match status" value="1"/>
</dbReference>
<dbReference type="RefSeq" id="WP_344459944.1">
    <property type="nucleotide sequence ID" value="NZ_BAAANT010000001.1"/>
</dbReference>
<organism evidence="2 3">
    <name type="scientific">Kitasatospora kazusensis</name>
    <dbReference type="NCBI Taxonomy" id="407974"/>
    <lineage>
        <taxon>Bacteria</taxon>
        <taxon>Bacillati</taxon>
        <taxon>Actinomycetota</taxon>
        <taxon>Actinomycetes</taxon>
        <taxon>Kitasatosporales</taxon>
        <taxon>Streptomycetaceae</taxon>
        <taxon>Kitasatospora</taxon>
    </lineage>
</organism>
<dbReference type="InterPro" id="IPR043917">
    <property type="entry name" value="DUF5753"/>
</dbReference>
<proteinExistence type="predicted"/>
<dbReference type="Pfam" id="PF19054">
    <property type="entry name" value="DUF5753"/>
    <property type="match status" value="1"/>
</dbReference>
<dbReference type="InterPro" id="IPR001387">
    <property type="entry name" value="Cro/C1-type_HTH"/>
</dbReference>
<dbReference type="InterPro" id="IPR010982">
    <property type="entry name" value="Lambda_DNA-bd_dom_sf"/>
</dbReference>
<dbReference type="EMBL" id="BAAANT010000001">
    <property type="protein sequence ID" value="GAA2130836.1"/>
    <property type="molecule type" value="Genomic_DNA"/>
</dbReference>
<accession>A0ABP5KE27</accession>
<dbReference type="Pfam" id="PF13560">
    <property type="entry name" value="HTH_31"/>
    <property type="match status" value="1"/>
</dbReference>
<keyword evidence="3" id="KW-1185">Reference proteome</keyword>
<evidence type="ECO:0000313" key="3">
    <source>
        <dbReference type="Proteomes" id="UP001422759"/>
    </source>
</evidence>
<dbReference type="Proteomes" id="UP001422759">
    <property type="component" value="Unassembled WGS sequence"/>
</dbReference>
<evidence type="ECO:0000313" key="2">
    <source>
        <dbReference type="EMBL" id="GAA2130836.1"/>
    </source>
</evidence>
<feature type="domain" description="HTH cro/C1-type" evidence="1">
    <location>
        <begin position="18"/>
        <end position="73"/>
    </location>
</feature>
<protein>
    <submittedName>
        <fullName evidence="2">Helix-turn-helix transcriptional regulator</fullName>
    </submittedName>
</protein>